<sequence length="61" mass="6794">MSEEDDDQLLLVGAWIQMLRSAAGATRCHRLPHLLHLILVLPCSPQQPVAEGGDGRRSFTW</sequence>
<comment type="caution">
    <text evidence="1">The sequence shown here is derived from an EMBL/GenBank/DDBJ whole genome shotgun (WGS) entry which is preliminary data.</text>
</comment>
<dbReference type="AlphaFoldDB" id="A0A6G1EGG3"/>
<organism evidence="1 2">
    <name type="scientific">Oryza meyeriana var. granulata</name>
    <dbReference type="NCBI Taxonomy" id="110450"/>
    <lineage>
        <taxon>Eukaryota</taxon>
        <taxon>Viridiplantae</taxon>
        <taxon>Streptophyta</taxon>
        <taxon>Embryophyta</taxon>
        <taxon>Tracheophyta</taxon>
        <taxon>Spermatophyta</taxon>
        <taxon>Magnoliopsida</taxon>
        <taxon>Liliopsida</taxon>
        <taxon>Poales</taxon>
        <taxon>Poaceae</taxon>
        <taxon>BOP clade</taxon>
        <taxon>Oryzoideae</taxon>
        <taxon>Oryzeae</taxon>
        <taxon>Oryzinae</taxon>
        <taxon>Oryza</taxon>
        <taxon>Oryza meyeriana</taxon>
    </lineage>
</organism>
<protein>
    <submittedName>
        <fullName evidence="1">Uncharacterized protein</fullName>
    </submittedName>
</protein>
<proteinExistence type="predicted"/>
<name>A0A6G1EGG3_9ORYZ</name>
<dbReference type="EMBL" id="SPHZ02000003">
    <property type="protein sequence ID" value="KAF0924165.1"/>
    <property type="molecule type" value="Genomic_DNA"/>
</dbReference>
<evidence type="ECO:0000313" key="2">
    <source>
        <dbReference type="Proteomes" id="UP000479710"/>
    </source>
</evidence>
<keyword evidence="2" id="KW-1185">Reference proteome</keyword>
<dbReference type="Proteomes" id="UP000479710">
    <property type="component" value="Unassembled WGS sequence"/>
</dbReference>
<reference evidence="1 2" key="1">
    <citation type="submission" date="2019-11" db="EMBL/GenBank/DDBJ databases">
        <title>Whole genome sequence of Oryza granulata.</title>
        <authorList>
            <person name="Li W."/>
        </authorList>
    </citation>
    <scope>NUCLEOTIDE SEQUENCE [LARGE SCALE GENOMIC DNA]</scope>
    <source>
        <strain evidence="2">cv. Menghai</strain>
        <tissue evidence="1">Leaf</tissue>
    </source>
</reference>
<evidence type="ECO:0000313" key="1">
    <source>
        <dbReference type="EMBL" id="KAF0924165.1"/>
    </source>
</evidence>
<gene>
    <name evidence="1" type="ORF">E2562_008468</name>
</gene>
<accession>A0A6G1EGG3</accession>